<evidence type="ECO:0000256" key="1">
    <source>
        <dbReference type="SAM" id="Phobius"/>
    </source>
</evidence>
<feature type="transmembrane region" description="Helical" evidence="1">
    <location>
        <begin position="68"/>
        <end position="88"/>
    </location>
</feature>
<keyword evidence="3" id="KW-1185">Reference proteome</keyword>
<keyword evidence="1" id="KW-1133">Transmembrane helix</keyword>
<dbReference type="EMBL" id="BAABGY010000002">
    <property type="protein sequence ID" value="GAA4322193.1"/>
    <property type="molecule type" value="Genomic_DNA"/>
</dbReference>
<evidence type="ECO:0000313" key="3">
    <source>
        <dbReference type="Proteomes" id="UP001501725"/>
    </source>
</evidence>
<evidence type="ECO:0008006" key="4">
    <source>
        <dbReference type="Google" id="ProtNLM"/>
    </source>
</evidence>
<comment type="caution">
    <text evidence="2">The sequence shown here is derived from an EMBL/GenBank/DDBJ whole genome shotgun (WGS) entry which is preliminary data.</text>
</comment>
<dbReference type="Proteomes" id="UP001501725">
    <property type="component" value="Unassembled WGS sequence"/>
</dbReference>
<name>A0ABP8GDQ9_9BACT</name>
<proteinExistence type="predicted"/>
<sequence>MRQNTNIRFIRRRLAFFIVALFLSGLTVLPAESELRFGLGLVPADSTVGAWLRTLLEAYIDMRSDAPFLLYGYDWLAFAHFVLAALFIGPWRDPVRNRWVLEFGLGACIAIFPFAFIAGAVRGIPFWWQLVDCSFGVVGFAVLWPCYRRVQQLEADSLTRKTTVHETPLVPLAR</sequence>
<gene>
    <name evidence="2" type="ORF">GCM10023184_08430</name>
</gene>
<feature type="transmembrane region" description="Helical" evidence="1">
    <location>
        <begin position="126"/>
        <end position="147"/>
    </location>
</feature>
<accession>A0ABP8GDQ9</accession>
<keyword evidence="1" id="KW-0472">Membrane</keyword>
<feature type="transmembrane region" description="Helical" evidence="1">
    <location>
        <begin position="100"/>
        <end position="120"/>
    </location>
</feature>
<dbReference type="RefSeq" id="WP_345253646.1">
    <property type="nucleotide sequence ID" value="NZ_BAABGY010000002.1"/>
</dbReference>
<protein>
    <recommendedName>
        <fullName evidence="4">Cytoplasmic membrane protein</fullName>
    </recommendedName>
</protein>
<reference evidence="3" key="1">
    <citation type="journal article" date="2019" name="Int. J. Syst. Evol. Microbiol.">
        <title>The Global Catalogue of Microorganisms (GCM) 10K type strain sequencing project: providing services to taxonomists for standard genome sequencing and annotation.</title>
        <authorList>
            <consortium name="The Broad Institute Genomics Platform"/>
            <consortium name="The Broad Institute Genome Sequencing Center for Infectious Disease"/>
            <person name="Wu L."/>
            <person name="Ma J."/>
        </authorList>
    </citation>
    <scope>NUCLEOTIDE SEQUENCE [LARGE SCALE GENOMIC DNA]</scope>
    <source>
        <strain evidence="3">JCM 17919</strain>
    </source>
</reference>
<organism evidence="2 3">
    <name type="scientific">Flaviaesturariibacter amylovorans</name>
    <dbReference type="NCBI Taxonomy" id="1084520"/>
    <lineage>
        <taxon>Bacteria</taxon>
        <taxon>Pseudomonadati</taxon>
        <taxon>Bacteroidota</taxon>
        <taxon>Chitinophagia</taxon>
        <taxon>Chitinophagales</taxon>
        <taxon>Chitinophagaceae</taxon>
        <taxon>Flaviaestuariibacter</taxon>
    </lineage>
</organism>
<keyword evidence="1" id="KW-0812">Transmembrane</keyword>
<evidence type="ECO:0000313" key="2">
    <source>
        <dbReference type="EMBL" id="GAA4322193.1"/>
    </source>
</evidence>